<keyword evidence="1" id="KW-0812">Transmembrane</keyword>
<feature type="transmembrane region" description="Helical" evidence="1">
    <location>
        <begin position="73"/>
        <end position="102"/>
    </location>
</feature>
<proteinExistence type="predicted"/>
<sequence>MKETSNKYLIVALLFGLTFHGSAIFFTLESSYDALIHMFFGNHYAHSWFEPWNYSWYTGFNVMSYPPLVHQTIGLLSLIGGLKFGMFTVAIVGIILFIAGTFRFSLLITGNRTVAGYSAILAVVSSSFVETLHIFGQLPSIIGVSVLMHALPEIYLFIKTGKKKYYFTSLSLMAVTVCSHHVTPLFGMVFFVSPLIGMIVMDTARENVNSFKEITFKIFYKTFLSLLKRIILFCGSAVFLLVFCILPYWINSKANPITQVPIPHGSRDNFIEVTSSGLMFFLIPWGILLFILPYIFYRYYSKRYIFFGLSLTLLTVLGTGGTTPIPLAILGENAFNILTLDRFTLWASIMSLPIFGEFVYRLVEGDLRTALQVKFGSVYRRILGGLFAGCFLFFAVFTMTLGYFRPLQPQKINFLPIVNFLNQDQHDHWRFLPLGFGDQMAYLSTQTKAMTVDGNYHSARRLPELTSRAVERLENSKFRGLEGIGSLQQFLTVPEKYNLKYVFSNDKFYDPILYFCGWHRLSQLENGIMVWEKLNVQPLSKILPKDEVPIYLKLMWGIIPMLTILLAFILNVQMIWLQALKIKPLEKPSFNKYGIVYANFPRAMIKFLHIWTGILLLIISFGAYRIYIKNAVQISPENVVKAYYDALDFKFYNKAHSYVVPNKEYSVAQFMLEISVSDGVLNSYAKLDAIETKIVQQSKDKARVIATTKWVTPLELIEKKYIHDVQKINGKWFIIPDKKDTDIPPHEFMSENINSYYKQGRRKITTQQTYHEDVLRQPDLEIISASLVKIDSQYIVIGEVQNIDNVPADVVLKATLYDRNDKSIAVFNAKYTIKHKLMPKEVTSFKVNFEDIAWLKPTDVKPTTFNPNEFTPKELKNIPATFDIQSAGNVATTDLYNSVAISDLVIDNNQIKGTLFNYGIQEVTIPELLISYYNDKKELVYVDHQFIKEGVRIQRKQYFTYNLLRDLNPVIIKSSTENCFVNGLESEALARAVIPVRNSKQESAQMQRVKGHKGYSFIKIEINNYIGNPR</sequence>
<feature type="transmembrane region" description="Helical" evidence="1">
    <location>
        <begin position="304"/>
        <end position="331"/>
    </location>
</feature>
<dbReference type="EMBL" id="MUGY01000037">
    <property type="protein sequence ID" value="OXA87689.1"/>
    <property type="molecule type" value="Genomic_DNA"/>
</dbReference>
<evidence type="ECO:0000313" key="4">
    <source>
        <dbReference type="Proteomes" id="UP000028712"/>
    </source>
</evidence>
<reference evidence="2 4" key="1">
    <citation type="submission" date="2014-07" db="EMBL/GenBank/DDBJ databases">
        <title>Genome of Flavobacterium hydatis DSM 2063.</title>
        <authorList>
            <person name="Pipes S.E."/>
            <person name="Stropko S.J."/>
            <person name="Newman J.D."/>
        </authorList>
    </citation>
    <scope>NUCLEOTIDE SEQUENCE [LARGE SCALE GENOMIC DNA]</scope>
    <source>
        <strain evidence="2 4">DSM 2063</strain>
    </source>
</reference>
<dbReference type="AlphaFoldDB" id="A0A086A7F0"/>
<feature type="transmembrane region" description="Helical" evidence="1">
    <location>
        <begin position="141"/>
        <end position="158"/>
    </location>
</feature>
<evidence type="ECO:0000256" key="1">
    <source>
        <dbReference type="SAM" id="Phobius"/>
    </source>
</evidence>
<protein>
    <submittedName>
        <fullName evidence="2">Membrane protein</fullName>
    </submittedName>
</protein>
<dbReference type="RefSeq" id="WP_035625420.1">
    <property type="nucleotide sequence ID" value="NZ_JBEWQG010000033.1"/>
</dbReference>
<keyword evidence="1" id="KW-0472">Membrane</keyword>
<feature type="transmembrane region" description="Helical" evidence="1">
    <location>
        <begin position="554"/>
        <end position="577"/>
    </location>
</feature>
<name>A0A086A7F0_FLAHY</name>
<reference evidence="3 5" key="2">
    <citation type="submission" date="2016-11" db="EMBL/GenBank/DDBJ databases">
        <title>Whole genomes of Flavobacteriaceae.</title>
        <authorList>
            <person name="Stine C."/>
            <person name="Li C."/>
            <person name="Tadesse D."/>
        </authorList>
    </citation>
    <scope>NUCLEOTIDE SEQUENCE [LARGE SCALE GENOMIC DNA]</scope>
    <source>
        <strain evidence="3 5">ATCC 29551</strain>
    </source>
</reference>
<dbReference type="OrthoDB" id="54576at2"/>
<dbReference type="Proteomes" id="UP000198424">
    <property type="component" value="Unassembled WGS sequence"/>
</dbReference>
<feature type="transmembrane region" description="Helical" evidence="1">
    <location>
        <begin position="383"/>
        <end position="404"/>
    </location>
</feature>
<gene>
    <name evidence="3" type="ORF">B0A62_22465</name>
    <name evidence="2" type="ORF">IW20_18250</name>
</gene>
<dbReference type="STRING" id="991.IW20_18250"/>
<accession>A0A086A7F0</accession>
<keyword evidence="1" id="KW-1133">Transmembrane helix</keyword>
<dbReference type="eggNOG" id="COG5617">
    <property type="taxonomic scope" value="Bacteria"/>
</dbReference>
<feature type="transmembrane region" description="Helical" evidence="1">
    <location>
        <begin position="7"/>
        <end position="28"/>
    </location>
</feature>
<dbReference type="Proteomes" id="UP000028712">
    <property type="component" value="Unassembled WGS sequence"/>
</dbReference>
<evidence type="ECO:0000313" key="3">
    <source>
        <dbReference type="EMBL" id="OXA87689.1"/>
    </source>
</evidence>
<feature type="transmembrane region" description="Helical" evidence="1">
    <location>
        <begin position="343"/>
        <end position="363"/>
    </location>
</feature>
<feature type="transmembrane region" description="Helical" evidence="1">
    <location>
        <begin position="607"/>
        <end position="627"/>
    </location>
</feature>
<feature type="transmembrane region" description="Helical" evidence="1">
    <location>
        <begin position="270"/>
        <end position="297"/>
    </location>
</feature>
<comment type="caution">
    <text evidence="2">The sequence shown here is derived from an EMBL/GenBank/DDBJ whole genome shotgun (WGS) entry which is preliminary data.</text>
</comment>
<dbReference type="EMBL" id="JPRM01000030">
    <property type="protein sequence ID" value="KFF12614.1"/>
    <property type="molecule type" value="Genomic_DNA"/>
</dbReference>
<evidence type="ECO:0000313" key="5">
    <source>
        <dbReference type="Proteomes" id="UP000198424"/>
    </source>
</evidence>
<organism evidence="2 4">
    <name type="scientific">Flavobacterium hydatis</name>
    <name type="common">Cytophaga aquatilis</name>
    <dbReference type="NCBI Taxonomy" id="991"/>
    <lineage>
        <taxon>Bacteria</taxon>
        <taxon>Pseudomonadati</taxon>
        <taxon>Bacteroidota</taxon>
        <taxon>Flavobacteriia</taxon>
        <taxon>Flavobacteriales</taxon>
        <taxon>Flavobacteriaceae</taxon>
        <taxon>Flavobacterium</taxon>
    </lineage>
</organism>
<feature type="transmembrane region" description="Helical" evidence="1">
    <location>
        <begin position="226"/>
        <end position="250"/>
    </location>
</feature>
<keyword evidence="5" id="KW-1185">Reference proteome</keyword>
<evidence type="ECO:0000313" key="2">
    <source>
        <dbReference type="EMBL" id="KFF12614.1"/>
    </source>
</evidence>
<feature type="transmembrane region" description="Helical" evidence="1">
    <location>
        <begin position="114"/>
        <end position="135"/>
    </location>
</feature>